<dbReference type="InterPro" id="IPR053134">
    <property type="entry name" value="RNA-dir_DNA_polymerase"/>
</dbReference>
<gene>
    <name evidence="1" type="ORF">FIBRA_09278</name>
</gene>
<name>J7S683_9APHY</name>
<accession>J7S683</accession>
<organism evidence="1 2">
    <name type="scientific">Fibroporia radiculosa</name>
    <dbReference type="NCBI Taxonomy" id="599839"/>
    <lineage>
        <taxon>Eukaryota</taxon>
        <taxon>Fungi</taxon>
        <taxon>Dikarya</taxon>
        <taxon>Basidiomycota</taxon>
        <taxon>Agaricomycotina</taxon>
        <taxon>Agaricomycetes</taxon>
        <taxon>Polyporales</taxon>
        <taxon>Fibroporiaceae</taxon>
        <taxon>Fibroporia</taxon>
    </lineage>
</organism>
<dbReference type="InParanoid" id="J7S683"/>
<evidence type="ECO:0008006" key="3">
    <source>
        <dbReference type="Google" id="ProtNLM"/>
    </source>
</evidence>
<keyword evidence="2" id="KW-1185">Reference proteome</keyword>
<dbReference type="PANTHER" id="PTHR24559:SF444">
    <property type="entry name" value="REVERSE TRANSCRIPTASE DOMAIN-CONTAINING PROTEIN"/>
    <property type="match status" value="1"/>
</dbReference>
<protein>
    <recommendedName>
        <fullName evidence="3">Reverse transcriptase domain-containing protein</fullName>
    </recommendedName>
</protein>
<dbReference type="EMBL" id="HE797586">
    <property type="protein sequence ID" value="CCM06964.1"/>
    <property type="molecule type" value="Genomic_DNA"/>
</dbReference>
<evidence type="ECO:0000313" key="1">
    <source>
        <dbReference type="EMBL" id="CCM06964.1"/>
    </source>
</evidence>
<dbReference type="STRING" id="599839.J7S683"/>
<dbReference type="PANTHER" id="PTHR24559">
    <property type="entry name" value="TRANSPOSON TY3-I GAG-POL POLYPROTEIN"/>
    <property type="match status" value="1"/>
</dbReference>
<evidence type="ECO:0000313" key="2">
    <source>
        <dbReference type="Proteomes" id="UP000006352"/>
    </source>
</evidence>
<dbReference type="InterPro" id="IPR043128">
    <property type="entry name" value="Rev_trsase/Diguanyl_cyclase"/>
</dbReference>
<dbReference type="HOGENOM" id="CLU_000384_42_8_1"/>
<dbReference type="AlphaFoldDB" id="J7S683"/>
<dbReference type="GeneID" id="24101864"/>
<proteinExistence type="predicted"/>
<dbReference type="SUPFAM" id="SSF56672">
    <property type="entry name" value="DNA/RNA polymerases"/>
    <property type="match status" value="1"/>
</dbReference>
<dbReference type="RefSeq" id="XP_012176985.1">
    <property type="nucleotide sequence ID" value="XM_012321595.1"/>
</dbReference>
<dbReference type="Proteomes" id="UP000006352">
    <property type="component" value="Unassembled WGS sequence"/>
</dbReference>
<reference evidence="1 2" key="1">
    <citation type="journal article" date="2012" name="Appl. Environ. Microbiol.">
        <title>Short-read sequencing for genomic analysis of the brown rot fungus Fibroporia radiculosa.</title>
        <authorList>
            <person name="Tang J.D."/>
            <person name="Perkins A.D."/>
            <person name="Sonstegard T.S."/>
            <person name="Schroeder S.G."/>
            <person name="Burgess S.C."/>
            <person name="Diehl S.V."/>
        </authorList>
    </citation>
    <scope>NUCLEOTIDE SEQUENCE [LARGE SCALE GENOMIC DNA]</scope>
    <source>
        <strain evidence="1 2">TFFH 294</strain>
    </source>
</reference>
<sequence length="75" mass="8548">MASPFFFVNKKSGDLCPWQDYQRLNDATIKNAYLIPCVEVPSAKPTIFTKLDLHTGYNNVHIKEGDEWKGAFITL</sequence>
<dbReference type="InterPro" id="IPR043502">
    <property type="entry name" value="DNA/RNA_pol_sf"/>
</dbReference>
<dbReference type="Gene3D" id="3.30.70.270">
    <property type="match status" value="1"/>
</dbReference>
<dbReference type="Gene3D" id="3.10.10.10">
    <property type="entry name" value="HIV Type 1 Reverse Transcriptase, subunit A, domain 1"/>
    <property type="match status" value="1"/>
</dbReference>
<dbReference type="OrthoDB" id="3250101at2759"/>